<evidence type="ECO:0000259" key="2">
    <source>
        <dbReference type="Pfam" id="PF13843"/>
    </source>
</evidence>
<evidence type="ECO:0000313" key="4">
    <source>
        <dbReference type="Proteomes" id="UP000663844"/>
    </source>
</evidence>
<organism evidence="3 4">
    <name type="scientific">Adineta steineri</name>
    <dbReference type="NCBI Taxonomy" id="433720"/>
    <lineage>
        <taxon>Eukaryota</taxon>
        <taxon>Metazoa</taxon>
        <taxon>Spiralia</taxon>
        <taxon>Gnathifera</taxon>
        <taxon>Rotifera</taxon>
        <taxon>Eurotatoria</taxon>
        <taxon>Bdelloidea</taxon>
        <taxon>Adinetida</taxon>
        <taxon>Adinetidae</taxon>
        <taxon>Adineta</taxon>
    </lineage>
</organism>
<feature type="region of interest" description="Disordered" evidence="1">
    <location>
        <begin position="504"/>
        <end position="548"/>
    </location>
</feature>
<feature type="compositionally biased region" description="Polar residues" evidence="1">
    <location>
        <begin position="83"/>
        <end position="94"/>
    </location>
</feature>
<feature type="region of interest" description="Disordered" evidence="1">
    <location>
        <begin position="1"/>
        <end position="27"/>
    </location>
</feature>
<dbReference type="PANTHER" id="PTHR47272:SF1">
    <property type="entry name" value="PIGGYBAC TRANSPOSABLE ELEMENT-DERIVED PROTEIN 3-LIKE"/>
    <property type="match status" value="1"/>
</dbReference>
<feature type="region of interest" description="Disordered" evidence="1">
    <location>
        <begin position="42"/>
        <end position="108"/>
    </location>
</feature>
<feature type="compositionally biased region" description="Polar residues" evidence="1">
    <location>
        <begin position="530"/>
        <end position="539"/>
    </location>
</feature>
<dbReference type="PANTHER" id="PTHR47272">
    <property type="entry name" value="DDE_TNP_1_7 DOMAIN-CONTAINING PROTEIN"/>
    <property type="match status" value="1"/>
</dbReference>
<dbReference type="EMBL" id="CAJOAZ010001251">
    <property type="protein sequence ID" value="CAF3788977.1"/>
    <property type="molecule type" value="Genomic_DNA"/>
</dbReference>
<feature type="compositionally biased region" description="Basic residues" evidence="1">
    <location>
        <begin position="518"/>
        <end position="529"/>
    </location>
</feature>
<evidence type="ECO:0000256" key="1">
    <source>
        <dbReference type="SAM" id="MobiDB-lite"/>
    </source>
</evidence>
<gene>
    <name evidence="3" type="ORF">OXD698_LOCUS17562</name>
</gene>
<dbReference type="AlphaFoldDB" id="A0A819AX21"/>
<feature type="domain" description="PiggyBac transposable element-derived protein" evidence="2">
    <location>
        <begin position="107"/>
        <end position="467"/>
    </location>
</feature>
<name>A0A819AX21_9BILA</name>
<comment type="caution">
    <text evidence="3">The sequence shown here is derived from an EMBL/GenBank/DDBJ whole genome shotgun (WGS) entry which is preliminary data.</text>
</comment>
<sequence>MSKKTIRKNHTVIPNGMSEIVDTSESEDEIKKIQDILKNQLVMNNESSSHETTTTDSEEEFQQATSKSKSKSKKKKRFHWTKKSFTPPSSTFTENLPPPPSSSEPEPIEYFYSMFGKNSINILKDQSNLYSVQQNPNRPVNITDIEIHQFIGILIMTSVYCFPQQRFYWTYNTRIPSIASAMSRDRFLQIKKNLHVVDNTNQLNPNDPTYDRAFKVRPLLNIVKENFRQIPKEEHLSIDEQIIPFKGKSVMKQHMPNKPNRWGYKMYLLCGGNSGICYDYELYTGKSNQTQHGFCTDIVLKLSETIPRMKNHKVYFDNYFTTIRLQVELYKLGIFSAGTARTNRLSDLVMKDAKSLEQEGRGAMDHRIVQVDGVVVCATRWFDNNIVNCISTLYGCESHDFVKRWSASQKQHIQVKRPNVIKFYNQYMGGVDLMDMLISLYRINIGSKKYYIKIIFQLIDLSIANGWLLYRRHCDQLRLAKNEILSLLQFRMAVADALLKPVAPEPPVQRGRPTARLQSKKKSQSKQRRALTTQHPLSSTRRDGFHHWPKSTTKGRCRNIGCHGYSTIICSKCQLRLCINSRKNCFERYHK</sequence>
<feature type="compositionally biased region" description="Low complexity" evidence="1">
    <location>
        <begin position="46"/>
        <end position="55"/>
    </location>
</feature>
<dbReference type="Pfam" id="PF13843">
    <property type="entry name" value="DDE_Tnp_1_7"/>
    <property type="match status" value="1"/>
</dbReference>
<proteinExistence type="predicted"/>
<protein>
    <recommendedName>
        <fullName evidence="2">PiggyBac transposable element-derived protein domain-containing protein</fullName>
    </recommendedName>
</protein>
<evidence type="ECO:0000313" key="3">
    <source>
        <dbReference type="EMBL" id="CAF3788977.1"/>
    </source>
</evidence>
<dbReference type="InterPro" id="IPR029526">
    <property type="entry name" value="PGBD"/>
</dbReference>
<accession>A0A819AX21</accession>
<feature type="compositionally biased region" description="Basic residues" evidence="1">
    <location>
        <begin position="1"/>
        <end position="10"/>
    </location>
</feature>
<feature type="compositionally biased region" description="Basic residues" evidence="1">
    <location>
        <begin position="68"/>
        <end position="82"/>
    </location>
</feature>
<dbReference type="Proteomes" id="UP000663844">
    <property type="component" value="Unassembled WGS sequence"/>
</dbReference>
<reference evidence="3" key="1">
    <citation type="submission" date="2021-02" db="EMBL/GenBank/DDBJ databases">
        <authorList>
            <person name="Nowell W R."/>
        </authorList>
    </citation>
    <scope>NUCLEOTIDE SEQUENCE</scope>
</reference>